<dbReference type="InterPro" id="IPR007244">
    <property type="entry name" value="Naa35_N"/>
</dbReference>
<organism evidence="2 3">
    <name type="scientific">Dioszegia hungarica</name>
    <dbReference type="NCBI Taxonomy" id="4972"/>
    <lineage>
        <taxon>Eukaryota</taxon>
        <taxon>Fungi</taxon>
        <taxon>Dikarya</taxon>
        <taxon>Basidiomycota</taxon>
        <taxon>Agaricomycotina</taxon>
        <taxon>Tremellomycetes</taxon>
        <taxon>Tremellales</taxon>
        <taxon>Bulleribasidiaceae</taxon>
        <taxon>Dioszegia</taxon>
    </lineage>
</organism>
<dbReference type="EMBL" id="JAKWFO010000002">
    <property type="protein sequence ID" value="KAI9638952.1"/>
    <property type="molecule type" value="Genomic_DNA"/>
</dbReference>
<evidence type="ECO:0000313" key="2">
    <source>
        <dbReference type="EMBL" id="KAI9638952.1"/>
    </source>
</evidence>
<dbReference type="Proteomes" id="UP001164286">
    <property type="component" value="Unassembled WGS sequence"/>
</dbReference>
<evidence type="ECO:0000259" key="1">
    <source>
        <dbReference type="Pfam" id="PF04112"/>
    </source>
</evidence>
<dbReference type="RefSeq" id="XP_052948729.1">
    <property type="nucleotide sequence ID" value="XM_053091791.1"/>
</dbReference>
<keyword evidence="3" id="KW-1185">Reference proteome</keyword>
<dbReference type="Pfam" id="PF04112">
    <property type="entry name" value="Mak10"/>
    <property type="match status" value="1"/>
</dbReference>
<dbReference type="PANTHER" id="PTHR21373:SF0">
    <property type="entry name" value="N-ALPHA-ACETYLTRANSFERASE 35, NATC AUXILIARY SUBUNIT"/>
    <property type="match status" value="1"/>
</dbReference>
<feature type="domain" description="NAA35-like N-terminal" evidence="1">
    <location>
        <begin position="19"/>
        <end position="97"/>
    </location>
</feature>
<dbReference type="AlphaFoldDB" id="A0AA38LWQ4"/>
<evidence type="ECO:0000313" key="3">
    <source>
        <dbReference type="Proteomes" id="UP001164286"/>
    </source>
</evidence>
<proteinExistence type="predicted"/>
<accession>A0AA38LWQ4</accession>
<dbReference type="PANTHER" id="PTHR21373">
    <property type="entry name" value="GLUCOSE REPRESSIBLE PROTEIN MAK10"/>
    <property type="match status" value="1"/>
</dbReference>
<dbReference type="GO" id="GO:0031417">
    <property type="term" value="C:NatC complex"/>
    <property type="evidence" value="ECO:0007669"/>
    <property type="project" value="InterPro"/>
</dbReference>
<dbReference type="GeneID" id="77730996"/>
<gene>
    <name evidence="2" type="ORF">MKK02DRAFT_41982</name>
</gene>
<protein>
    <submittedName>
        <fullName evidence="2">Mak10 subunit, NatC N-terminal acetyltransferase-domain-containing protein</fullName>
    </submittedName>
</protein>
<dbReference type="InterPro" id="IPR057983">
    <property type="entry name" value="NAA35-like_N"/>
</dbReference>
<reference evidence="2" key="1">
    <citation type="journal article" date="2022" name="G3 (Bethesda)">
        <title>High quality genome of the basidiomycete yeast Dioszegia hungarica PDD-24b-2 isolated from cloud water.</title>
        <authorList>
            <person name="Jarrige D."/>
            <person name="Haridas S."/>
            <person name="Bleykasten-Grosshans C."/>
            <person name="Joly M."/>
            <person name="Nadalig T."/>
            <person name="Sancelme M."/>
            <person name="Vuilleumier S."/>
            <person name="Grigoriev I.V."/>
            <person name="Amato P."/>
            <person name="Bringel F."/>
        </authorList>
    </citation>
    <scope>NUCLEOTIDE SEQUENCE</scope>
    <source>
        <strain evidence="2">PDD-24b-2</strain>
    </source>
</reference>
<comment type="caution">
    <text evidence="2">The sequence shown here is derived from an EMBL/GenBank/DDBJ whole genome shotgun (WGS) entry which is preliminary data.</text>
</comment>
<sequence>MTDITSAFKASCQAIPPAKMIKRPSTLLLDVMNAMPFFDPALDTGQVDRAATFDLSAALSVIEICGVMDKMLQLEISWHLGATLCDTVFTARYYHHPAAISGISLHSYTLAYIKSVELVYNEFAKGNVVDGEDVLLDHHGISIGMSNSVEQVMVMLDDAIQKEISSDISQRLALRRSMLSLFANSSQPLDLPRFSISPISNSPAFTPVTHLLRQAMPLMPSALCDPCLYLNRLDGQMRAVHGIVGPKAWQAYLSTEELLPYVRSVAAGRIAEMDNAYQRLSAHTQSPGIWRSIADGCAIATLRVPLQNRARQRRLYLSVAHSWHERATSAFSARDLEGFRWTHALRLDCLLEASLAAYDLNLCPPAEYAQSLWWIQQVWMHIASGLLKKLSSRPLAGASSRDQFLLRHKWARKTPYPKKGRGLVPRWDDWNYTTTETQIWRWPNGS</sequence>
<name>A0AA38LWQ4_9TREE</name>